<evidence type="ECO:0000256" key="1">
    <source>
        <dbReference type="ARBA" id="ARBA00023006"/>
    </source>
</evidence>
<feature type="domain" description="Rubicon Homology" evidence="2">
    <location>
        <begin position="514"/>
        <end position="717"/>
    </location>
</feature>
<dbReference type="InterPro" id="IPR052428">
    <property type="entry name" value="Autophagy_HostDef_Reg"/>
</dbReference>
<dbReference type="EMBL" id="OW240912">
    <property type="protein sequence ID" value="CAH2224061.1"/>
    <property type="molecule type" value="Genomic_DNA"/>
</dbReference>
<dbReference type="PANTHER" id="PTHR45971">
    <property type="entry name" value="PHOX (PX) DOMAIN-CONTAINING PROTEIN"/>
    <property type="match status" value="1"/>
</dbReference>
<keyword evidence="1" id="KW-0072">Autophagy</keyword>
<name>A0AAD1VN50_PELCU</name>
<dbReference type="InterPro" id="IPR025258">
    <property type="entry name" value="RH_dom"/>
</dbReference>
<evidence type="ECO:0000259" key="2">
    <source>
        <dbReference type="SMART" id="SM01175"/>
    </source>
</evidence>
<organism evidence="3 4">
    <name type="scientific">Pelobates cultripes</name>
    <name type="common">Western spadefoot toad</name>
    <dbReference type="NCBI Taxonomy" id="61616"/>
    <lineage>
        <taxon>Eukaryota</taxon>
        <taxon>Metazoa</taxon>
        <taxon>Chordata</taxon>
        <taxon>Craniata</taxon>
        <taxon>Vertebrata</taxon>
        <taxon>Euteleostomi</taxon>
        <taxon>Amphibia</taxon>
        <taxon>Batrachia</taxon>
        <taxon>Anura</taxon>
        <taxon>Pelobatoidea</taxon>
        <taxon>Pelobatidae</taxon>
        <taxon>Pelobates</taxon>
    </lineage>
</organism>
<dbReference type="SMART" id="SM01175">
    <property type="entry name" value="DUF4206"/>
    <property type="match status" value="1"/>
</dbReference>
<evidence type="ECO:0000313" key="3">
    <source>
        <dbReference type="EMBL" id="CAH2224061.1"/>
    </source>
</evidence>
<dbReference type="Pfam" id="PF21054">
    <property type="entry name" value="RUBC_PIKBD"/>
    <property type="match status" value="1"/>
</dbReference>
<dbReference type="GO" id="GO:1901981">
    <property type="term" value="F:phosphatidylinositol phosphate binding"/>
    <property type="evidence" value="ECO:0007669"/>
    <property type="project" value="TreeGrafter"/>
</dbReference>
<dbReference type="Pfam" id="PF13901">
    <property type="entry name" value="RH_dom"/>
    <property type="match status" value="1"/>
</dbReference>
<keyword evidence="4" id="KW-1185">Reference proteome</keyword>
<dbReference type="GO" id="GO:0097352">
    <property type="term" value="P:autophagosome maturation"/>
    <property type="evidence" value="ECO:0007669"/>
    <property type="project" value="TreeGrafter"/>
</dbReference>
<dbReference type="PANTHER" id="PTHR45971:SF2">
    <property type="entry name" value="PROTEIN ASSOCIATED WITH UVRAG AS AUTOPHAGY ENHANCER"/>
    <property type="match status" value="1"/>
</dbReference>
<protein>
    <recommendedName>
        <fullName evidence="2">Rubicon Homology domain-containing protein</fullName>
    </recommendedName>
</protein>
<dbReference type="GO" id="GO:0000421">
    <property type="term" value="C:autophagosome membrane"/>
    <property type="evidence" value="ECO:0007669"/>
    <property type="project" value="TreeGrafter"/>
</dbReference>
<reference evidence="3" key="1">
    <citation type="submission" date="2022-03" db="EMBL/GenBank/DDBJ databases">
        <authorList>
            <person name="Alioto T."/>
            <person name="Alioto T."/>
            <person name="Gomez Garrido J."/>
        </authorList>
    </citation>
    <scope>NUCLEOTIDE SEQUENCE</scope>
</reference>
<dbReference type="InterPro" id="IPR048569">
    <property type="entry name" value="RUBC_PIKBD"/>
</dbReference>
<sequence length="733" mass="83446">MAVSNPINMMPRTQPVLFPEDELPRPAVIGLDGCRGLHASSATAIKEILASVLNLPSNMKSKLSTNMEFQDSDLDNLDSSSNGDSDTDSSSCVRIISGPLDDIRFNRPTACWDNSQMDSPTSSTLELLPLSPRVPILSLQNDVTEQEISTLPKCGACTTFQLAEESFPSQMNVPLQMGIQWENRRFSSPNLSSPIPNLDQSTLNLTFDLYSMPINNKTEELEKCDVEDHKLSHRRSQSYSSILTASNQILASRAETLHPLTENVFEPTVNLENENEHFLVADMFIAAVEKIKSNLAYEQWKVASSQAPYWITKKPKDICFHRKKCNSESTISIDSGYGAQQSSLPATPILEEKTEISKSDEPCEDYDDEFVIIELEDYEKLCTPASKLHDNTPENPEPGFNSAQQTAKKLYRVLRRQWQQIEEDTPDAASPNHCIKRPLMSKDTIPEEFESSLNLEEEIKKFKLREVNEWSPPRFQILNTIHPYIKRDFVVASQNYLCAGCGTKVEPSYTNRLRYCDYLGKYFCDCCHCYAESSIPARIILKWNFSKYYVSNFSKNLLENIWENHKFNVQCENPDLYRKVRELNRVKDVKEQLIQLKRFLRTCRFADRIGVLKMFEEVPIHLTEELHQFTLSDLIKVKQGLLLPALRQILASGIAHVEICELCQANGFICEFCQGDDILFPFQSEKCARCDGCKACFHKKCFKAKDCPKCRRIEAREALLRCESPAASCSPQC</sequence>
<dbReference type="GO" id="GO:0061910">
    <property type="term" value="P:autophagosome-endosome fusion"/>
    <property type="evidence" value="ECO:0007669"/>
    <property type="project" value="TreeGrafter"/>
</dbReference>
<dbReference type="Proteomes" id="UP001295444">
    <property type="component" value="Chromosome 01"/>
</dbReference>
<gene>
    <name evidence="3" type="ORF">PECUL_23A031896</name>
</gene>
<proteinExistence type="predicted"/>
<dbReference type="AlphaFoldDB" id="A0AAD1VN50"/>
<dbReference type="GO" id="GO:0061909">
    <property type="term" value="P:autophagosome-lysosome fusion"/>
    <property type="evidence" value="ECO:0007669"/>
    <property type="project" value="TreeGrafter"/>
</dbReference>
<accession>A0AAD1VN50</accession>
<evidence type="ECO:0000313" key="4">
    <source>
        <dbReference type="Proteomes" id="UP001295444"/>
    </source>
</evidence>